<organism evidence="2 3">
    <name type="scientific">Roseibium denhamense</name>
    <dbReference type="NCBI Taxonomy" id="76305"/>
    <lineage>
        <taxon>Bacteria</taxon>
        <taxon>Pseudomonadati</taxon>
        <taxon>Pseudomonadota</taxon>
        <taxon>Alphaproteobacteria</taxon>
        <taxon>Hyphomicrobiales</taxon>
        <taxon>Stappiaceae</taxon>
        <taxon>Roseibium</taxon>
    </lineage>
</organism>
<dbReference type="Proteomes" id="UP001157914">
    <property type="component" value="Unassembled WGS sequence"/>
</dbReference>
<dbReference type="RefSeq" id="WP_155189550.1">
    <property type="nucleotide sequence ID" value="NZ_BAAAEA010000003.1"/>
</dbReference>
<keyword evidence="1" id="KW-0732">Signal</keyword>
<evidence type="ECO:0000256" key="1">
    <source>
        <dbReference type="SAM" id="SignalP"/>
    </source>
</evidence>
<sequence length="152" mass="17206">MPIRLKLTLLKKTLLAVAALGAAATAVPVSVTAAKAETFYCKSTKTPNGQAKYCNFLLFDRSFTRHKQIVVRRGARTNVAVNGRYDVFCVLVQDHRGVPTNIAYRKQQCQKTDTGRNYQFPIREMNMRKGRNGFSTDRTNAFAPQNRLRNTY</sequence>
<keyword evidence="3" id="KW-1185">Reference proteome</keyword>
<proteinExistence type="predicted"/>
<dbReference type="EMBL" id="FXTT01000002">
    <property type="protein sequence ID" value="SMP19707.1"/>
    <property type="molecule type" value="Genomic_DNA"/>
</dbReference>
<accession>A0ABY1NWB7</accession>
<evidence type="ECO:0000313" key="3">
    <source>
        <dbReference type="Proteomes" id="UP001157914"/>
    </source>
</evidence>
<protein>
    <submittedName>
        <fullName evidence="2">Uncharacterized protein</fullName>
    </submittedName>
</protein>
<evidence type="ECO:0000313" key="2">
    <source>
        <dbReference type="EMBL" id="SMP19707.1"/>
    </source>
</evidence>
<name>A0ABY1NWB7_9HYPH</name>
<gene>
    <name evidence="2" type="ORF">SAMN06265374_2054</name>
</gene>
<feature type="chain" id="PRO_5045227496" evidence="1">
    <location>
        <begin position="34"/>
        <end position="152"/>
    </location>
</feature>
<reference evidence="2 3" key="1">
    <citation type="submission" date="2017-05" db="EMBL/GenBank/DDBJ databases">
        <authorList>
            <person name="Varghese N."/>
            <person name="Submissions S."/>
        </authorList>
    </citation>
    <scope>NUCLEOTIDE SEQUENCE [LARGE SCALE GENOMIC DNA]</scope>
    <source>
        <strain evidence="2 3">DSM 15949</strain>
    </source>
</reference>
<comment type="caution">
    <text evidence="2">The sequence shown here is derived from an EMBL/GenBank/DDBJ whole genome shotgun (WGS) entry which is preliminary data.</text>
</comment>
<feature type="signal peptide" evidence="1">
    <location>
        <begin position="1"/>
        <end position="33"/>
    </location>
</feature>